<proteinExistence type="predicted"/>
<reference evidence="2" key="1">
    <citation type="submission" date="2020-02" db="EMBL/GenBank/DDBJ databases">
        <authorList>
            <person name="Meier V. D."/>
        </authorList>
    </citation>
    <scope>NUCLEOTIDE SEQUENCE</scope>
    <source>
        <strain evidence="2">AVDCRST_MAG03</strain>
    </source>
</reference>
<accession>A0A6J4Q2E5</accession>
<evidence type="ECO:0000313" key="2">
    <source>
        <dbReference type="EMBL" id="CAA9426218.1"/>
    </source>
</evidence>
<gene>
    <name evidence="2" type="ORF">AVDCRST_MAG03-2911</name>
</gene>
<dbReference type="AlphaFoldDB" id="A0A6J4Q2E5"/>
<organism evidence="2">
    <name type="scientific">uncultured Rubrobacteraceae bacterium</name>
    <dbReference type="NCBI Taxonomy" id="349277"/>
    <lineage>
        <taxon>Bacteria</taxon>
        <taxon>Bacillati</taxon>
        <taxon>Actinomycetota</taxon>
        <taxon>Rubrobacteria</taxon>
        <taxon>Rubrobacterales</taxon>
        <taxon>Rubrobacteraceae</taxon>
        <taxon>environmental samples</taxon>
    </lineage>
</organism>
<evidence type="ECO:0000256" key="1">
    <source>
        <dbReference type="SAM" id="MobiDB-lite"/>
    </source>
</evidence>
<feature type="region of interest" description="Disordered" evidence="1">
    <location>
        <begin position="15"/>
        <end position="79"/>
    </location>
</feature>
<protein>
    <submittedName>
        <fullName evidence="2">Uncharacterized protein</fullName>
    </submittedName>
</protein>
<dbReference type="EMBL" id="CADCUT010000175">
    <property type="protein sequence ID" value="CAA9426218.1"/>
    <property type="molecule type" value="Genomic_DNA"/>
</dbReference>
<feature type="compositionally biased region" description="Basic and acidic residues" evidence="1">
    <location>
        <begin position="41"/>
        <end position="65"/>
    </location>
</feature>
<feature type="non-terminal residue" evidence="2">
    <location>
        <position position="79"/>
    </location>
</feature>
<name>A0A6J4Q2E5_9ACTN</name>
<sequence length="79" mass="8576">DEGGPFRYVDVPVVFEGQALPQREGGPGQGDQRRARRAPRAGRDEKDGPDGGAGRQDRPRVDRRLRPAHRPGAGRPAVV</sequence>
<feature type="non-terminal residue" evidence="2">
    <location>
        <position position="1"/>
    </location>
</feature>